<feature type="transmembrane region" description="Helical" evidence="8">
    <location>
        <begin position="65"/>
        <end position="87"/>
    </location>
</feature>
<evidence type="ECO:0000256" key="2">
    <source>
        <dbReference type="ARBA" id="ARBA00022475"/>
    </source>
</evidence>
<keyword evidence="5 8" id="KW-0472">Membrane</keyword>
<feature type="transmembrane region" description="Helical" evidence="8">
    <location>
        <begin position="107"/>
        <end position="128"/>
    </location>
</feature>
<feature type="transmembrane region" description="Helical" evidence="8">
    <location>
        <begin position="293"/>
        <end position="315"/>
    </location>
</feature>
<protein>
    <recommendedName>
        <fullName evidence="8">Gustatory receptor</fullName>
    </recommendedName>
</protein>
<dbReference type="GO" id="GO:0030424">
    <property type="term" value="C:axon"/>
    <property type="evidence" value="ECO:0007669"/>
    <property type="project" value="TreeGrafter"/>
</dbReference>
<evidence type="ECO:0000256" key="8">
    <source>
        <dbReference type="RuleBase" id="RU363108"/>
    </source>
</evidence>
<comment type="function">
    <text evidence="8">Gustatory receptor which mediates acceptance or avoidance behavior, depending on its substrates.</text>
</comment>
<reference evidence="9" key="1">
    <citation type="submission" date="2022-02" db="EMBL/GenBank/DDBJ databases">
        <authorList>
            <person name="King R."/>
        </authorList>
    </citation>
    <scope>NUCLEOTIDE SEQUENCE</scope>
</reference>
<dbReference type="GO" id="GO:0008049">
    <property type="term" value="P:male courtship behavior"/>
    <property type="evidence" value="ECO:0007669"/>
    <property type="project" value="TreeGrafter"/>
</dbReference>
<dbReference type="InterPro" id="IPR013604">
    <property type="entry name" value="7TM_chemorcpt"/>
</dbReference>
<keyword evidence="10" id="KW-1185">Reference proteome</keyword>
<keyword evidence="4 8" id="KW-1133">Transmembrane helix</keyword>
<dbReference type="GO" id="GO:0007165">
    <property type="term" value="P:signal transduction"/>
    <property type="evidence" value="ECO:0007669"/>
    <property type="project" value="UniProtKB-KW"/>
</dbReference>
<evidence type="ECO:0000313" key="9">
    <source>
        <dbReference type="EMBL" id="CAH1725776.1"/>
    </source>
</evidence>
<dbReference type="PANTHER" id="PTHR21143">
    <property type="entry name" value="INVERTEBRATE GUSTATORY RECEPTOR"/>
    <property type="match status" value="1"/>
</dbReference>
<dbReference type="PANTHER" id="PTHR21143:SF133">
    <property type="entry name" value="GUSTATORY AND PHEROMONE RECEPTOR 32A-RELATED"/>
    <property type="match status" value="1"/>
</dbReference>
<dbReference type="GO" id="GO:0005886">
    <property type="term" value="C:plasma membrane"/>
    <property type="evidence" value="ECO:0007669"/>
    <property type="project" value="UniProtKB-SubCell"/>
</dbReference>
<dbReference type="GO" id="GO:0050909">
    <property type="term" value="P:sensory perception of taste"/>
    <property type="evidence" value="ECO:0007669"/>
    <property type="project" value="InterPro"/>
</dbReference>
<evidence type="ECO:0000256" key="1">
    <source>
        <dbReference type="ARBA" id="ARBA00004651"/>
    </source>
</evidence>
<keyword evidence="7 8" id="KW-0807">Transducer</keyword>
<evidence type="ECO:0000256" key="4">
    <source>
        <dbReference type="ARBA" id="ARBA00022989"/>
    </source>
</evidence>
<feature type="transmembrane region" description="Helical" evidence="8">
    <location>
        <begin position="156"/>
        <end position="177"/>
    </location>
</feature>
<keyword evidence="3 8" id="KW-0812">Transmembrane</keyword>
<feature type="transmembrane region" description="Helical" evidence="8">
    <location>
        <begin position="374"/>
        <end position="394"/>
    </location>
</feature>
<dbReference type="GO" id="GO:0043025">
    <property type="term" value="C:neuronal cell body"/>
    <property type="evidence" value="ECO:0007669"/>
    <property type="project" value="TreeGrafter"/>
</dbReference>
<name>A0A9P0J2L3_APHGO</name>
<dbReference type="EMBL" id="OU899035">
    <property type="protein sequence ID" value="CAH1725776.1"/>
    <property type="molecule type" value="Genomic_DNA"/>
</dbReference>
<evidence type="ECO:0000256" key="7">
    <source>
        <dbReference type="ARBA" id="ARBA00023224"/>
    </source>
</evidence>
<dbReference type="GO" id="GO:0007635">
    <property type="term" value="P:chemosensory behavior"/>
    <property type="evidence" value="ECO:0007669"/>
    <property type="project" value="TreeGrafter"/>
</dbReference>
<comment type="subcellular location">
    <subcellularLocation>
        <location evidence="1 8">Cell membrane</location>
        <topology evidence="1 8">Multi-pass membrane protein</topology>
    </subcellularLocation>
</comment>
<organism evidence="9 10">
    <name type="scientific">Aphis gossypii</name>
    <name type="common">Cotton aphid</name>
    <dbReference type="NCBI Taxonomy" id="80765"/>
    <lineage>
        <taxon>Eukaryota</taxon>
        <taxon>Metazoa</taxon>
        <taxon>Ecdysozoa</taxon>
        <taxon>Arthropoda</taxon>
        <taxon>Hexapoda</taxon>
        <taxon>Insecta</taxon>
        <taxon>Pterygota</taxon>
        <taxon>Neoptera</taxon>
        <taxon>Paraneoptera</taxon>
        <taxon>Hemiptera</taxon>
        <taxon>Sternorrhyncha</taxon>
        <taxon>Aphidomorpha</taxon>
        <taxon>Aphidoidea</taxon>
        <taxon>Aphididae</taxon>
        <taxon>Aphidini</taxon>
        <taxon>Aphis</taxon>
        <taxon>Aphis</taxon>
    </lineage>
</organism>
<dbReference type="Proteomes" id="UP001154329">
    <property type="component" value="Chromosome 2"/>
</dbReference>
<reference evidence="9" key="2">
    <citation type="submission" date="2022-10" db="EMBL/GenBank/DDBJ databases">
        <authorList>
            <consortium name="ENA_rothamsted_submissions"/>
            <consortium name="culmorum"/>
            <person name="King R."/>
        </authorList>
    </citation>
    <scope>NUCLEOTIDE SEQUENCE</scope>
</reference>
<feature type="transmembrane region" description="Helical" evidence="8">
    <location>
        <begin position="189"/>
        <end position="209"/>
    </location>
</feature>
<accession>A0A9P0J2L3</accession>
<evidence type="ECO:0000256" key="3">
    <source>
        <dbReference type="ARBA" id="ARBA00022692"/>
    </source>
</evidence>
<feature type="transmembrane region" description="Helical" evidence="8">
    <location>
        <begin position="261"/>
        <end position="281"/>
    </location>
</feature>
<proteinExistence type="inferred from homology"/>
<keyword evidence="6 8" id="KW-0675">Receptor</keyword>
<sequence length="426" mass="48929">MNIRPLKLSPLAMIAPVYYACKLFGILPVSYASCGKIPYKNTVHFIGRRDENVRDGCFHVSNSGLALWAAQLALQTWAFVRMCFYLGHTLMQRQSLNCSRDNYCSVFGMLISHTVISPIVVSLVLVRLPKSVDVLNMTARLLLRSRYPRRRLSPKAFVVILFSAVIVFKLVTTLMNIPQKYPDLYYPYFTAYMVPIVFINLVSILCVVAQQSYEDINRELEELCEVNSKTERAMRLNELMNDHWFLEDYMETMSDTFGPELIFTIMDIYVQLLLFMYVMIWDTVVRRVFKDNAYPYISGVIESSIIVGKFVYLCYRCDSSVKESKKIIFHLKHLSSKVANDLNSQTILRLFTLRVNSRAVQVTASGFFDINLSLLFATAGVVLIYFLVLVQFQMEGYKQMLVSNSSDAVVAVVCHSWPCLERDVQD</sequence>
<dbReference type="Pfam" id="PF08395">
    <property type="entry name" value="7tm_7"/>
    <property type="match status" value="1"/>
</dbReference>
<gene>
    <name evidence="9" type="ORF">APHIGO_LOCUS6791</name>
</gene>
<evidence type="ECO:0000313" key="10">
    <source>
        <dbReference type="Proteomes" id="UP001154329"/>
    </source>
</evidence>
<evidence type="ECO:0000256" key="5">
    <source>
        <dbReference type="ARBA" id="ARBA00023136"/>
    </source>
</evidence>
<comment type="similarity">
    <text evidence="8">Belongs to the insect chemoreceptor superfamily. Gustatory receptor (GR) family.</text>
</comment>
<evidence type="ECO:0000256" key="6">
    <source>
        <dbReference type="ARBA" id="ARBA00023170"/>
    </source>
</evidence>
<dbReference type="GO" id="GO:0030425">
    <property type="term" value="C:dendrite"/>
    <property type="evidence" value="ECO:0007669"/>
    <property type="project" value="TreeGrafter"/>
</dbReference>
<dbReference type="AlphaFoldDB" id="A0A9P0J2L3"/>
<keyword evidence="2 8" id="KW-1003">Cell membrane</keyword>
<dbReference type="OrthoDB" id="6607113at2759"/>